<sequence>MASLQPFPLNLFWKWQFDNVCASNIPFGIIWVDRMLSFSDLAREICAIAKLDRNRVNLNILMVYAEQNIRKGPFVVQDDNSIRMVYNYSVYYPKLFIEVKNVHVLHHGSTSEHHLEPRPSGWEHNECENEDFEDCADNVESDKEPDPANVSDSNTSDTDASDSDESDSDASDTPVTEETGQFIFSDTGDLDPDLGRDPSAPVLWDENLDKIGAGTCFRSKKEVKSAITKWSLRKGVNFCKKEMRGRVWAVKCVTLDPKYPAKRRHDTTSQWSMQAVQKVERIIAKYPGSICHRYCMGGEGSSSTSYTRLSIGGHDGGLEANHPVTPLADTQGQPPSVTIANLGSYNSKEESKTLPKIPQDWYMVKRNLVSGSRKIAEACSGSSICEPNFLYVKAPEKYCVAWNYREAEGFEAVKDEWTKEDEEKNKEFASDLEKLERYPKILGYGVVQQFIPVMPIEGLQADNIIGVPFREKEDDNTSITKSVLEKIKRKKKKRAVARESEKGPTTKKSKTHTSPDKEIEAKKQTKETIPPTTEKEAPSEKETRPSTRPSCVEKEKSPVEGTVTNVTILPPKIPAGGLAVTVYTFDNPPTIECPVLEEFTASLTEEDRLKLMSTIMMNHAKKSRDLRRELAEPQANRDQAVTEKRVLDERNHQLQAKEAELASVKTQLGELKQKFQEYCDLHISKEYLTKWCTAFWWRMLSSGGMTTAVEEINIASMAYGGHAVTVEGLKRLKSKKPIKAKWLKQFLKENPTKTIGPCEELAIPEVSEEDFGIDLEEDEDEAAEEDDTCNSGAKDQDPPTVGDTGGAEEGNPLSEGSSGDQTGNDSRSQTAENAQLKRRERIKVFPWFLKKFHILSLVEKQIQIRTERFIAAIEMLKKRTKEAEFYSRQSAVLQNVLVDREIPLPILEGLDEHAEARERTAAEEFLLRIDEQDWEIFDLKDKLNQCIDLLRKRGFSIPQGEDRNI</sequence>
<keyword evidence="4" id="KW-1185">Reference proteome</keyword>
<accession>A0AAV1DPR1</accession>
<feature type="compositionally biased region" description="Basic and acidic residues" evidence="2">
    <location>
        <begin position="513"/>
        <end position="526"/>
    </location>
</feature>
<feature type="region of interest" description="Disordered" evidence="2">
    <location>
        <begin position="135"/>
        <end position="198"/>
    </location>
</feature>
<dbReference type="Proteomes" id="UP001161247">
    <property type="component" value="Chromosome 6"/>
</dbReference>
<feature type="compositionally biased region" description="Acidic residues" evidence="2">
    <location>
        <begin position="159"/>
        <end position="170"/>
    </location>
</feature>
<evidence type="ECO:0000256" key="1">
    <source>
        <dbReference type="SAM" id="Coils"/>
    </source>
</evidence>
<feature type="compositionally biased region" description="Basic and acidic residues" evidence="2">
    <location>
        <begin position="533"/>
        <end position="558"/>
    </location>
</feature>
<gene>
    <name evidence="3" type="ORF">OLC1_LOCUS16717</name>
</gene>
<feature type="coiled-coil region" evidence="1">
    <location>
        <begin position="637"/>
        <end position="674"/>
    </location>
</feature>
<evidence type="ECO:0000313" key="4">
    <source>
        <dbReference type="Proteomes" id="UP001161247"/>
    </source>
</evidence>
<feature type="region of interest" description="Disordered" evidence="2">
    <location>
        <begin position="475"/>
        <end position="558"/>
    </location>
</feature>
<evidence type="ECO:0000256" key="2">
    <source>
        <dbReference type="SAM" id="MobiDB-lite"/>
    </source>
</evidence>
<evidence type="ECO:0000313" key="3">
    <source>
        <dbReference type="EMBL" id="CAI9108673.1"/>
    </source>
</evidence>
<feature type="compositionally biased region" description="Acidic residues" evidence="2">
    <location>
        <begin position="778"/>
        <end position="788"/>
    </location>
</feature>
<protein>
    <submittedName>
        <fullName evidence="3">OLC1v1008339C1</fullName>
    </submittedName>
</protein>
<organism evidence="3 4">
    <name type="scientific">Oldenlandia corymbosa var. corymbosa</name>
    <dbReference type="NCBI Taxonomy" id="529605"/>
    <lineage>
        <taxon>Eukaryota</taxon>
        <taxon>Viridiplantae</taxon>
        <taxon>Streptophyta</taxon>
        <taxon>Embryophyta</taxon>
        <taxon>Tracheophyta</taxon>
        <taxon>Spermatophyta</taxon>
        <taxon>Magnoliopsida</taxon>
        <taxon>eudicotyledons</taxon>
        <taxon>Gunneridae</taxon>
        <taxon>Pentapetalae</taxon>
        <taxon>asterids</taxon>
        <taxon>lamiids</taxon>
        <taxon>Gentianales</taxon>
        <taxon>Rubiaceae</taxon>
        <taxon>Rubioideae</taxon>
        <taxon>Spermacoceae</taxon>
        <taxon>Hedyotis-Oldenlandia complex</taxon>
        <taxon>Oldenlandia</taxon>
    </lineage>
</organism>
<keyword evidence="1" id="KW-0175">Coiled coil</keyword>
<reference evidence="3" key="1">
    <citation type="submission" date="2023-03" db="EMBL/GenBank/DDBJ databases">
        <authorList>
            <person name="Julca I."/>
        </authorList>
    </citation>
    <scope>NUCLEOTIDE SEQUENCE</scope>
</reference>
<feature type="region of interest" description="Disordered" evidence="2">
    <location>
        <begin position="778"/>
        <end position="835"/>
    </location>
</feature>
<dbReference type="EMBL" id="OX459123">
    <property type="protein sequence ID" value="CAI9108673.1"/>
    <property type="molecule type" value="Genomic_DNA"/>
</dbReference>
<proteinExistence type="predicted"/>
<feature type="compositionally biased region" description="Polar residues" evidence="2">
    <location>
        <begin position="174"/>
        <end position="184"/>
    </location>
</feature>
<dbReference type="AlphaFoldDB" id="A0AAV1DPR1"/>
<name>A0AAV1DPR1_OLDCO</name>
<feature type="compositionally biased region" description="Polar residues" evidence="2">
    <location>
        <begin position="814"/>
        <end position="833"/>
    </location>
</feature>